<comment type="caution">
    <text evidence="3">The sequence shown here is derived from an EMBL/GenBank/DDBJ whole genome shotgun (WGS) entry which is preliminary data.</text>
</comment>
<sequence>MVAPEFTSGTQEEEKTVFLSQPASTPPTSRLKQLPFRRCTHVENSPDTSNNVVFFTDALSVLQALQTARDKKLNDLSTALSSLCGDCTVVLQWIPSHCGIFGNEAADTLAKEGSTKEQQDRSTTYSEVKTIIKAKQHNKWLQQHPRFNRNDPYYLLTRAEQVIIFRLRTGHNRLNHHLYTKLRIGQTDQCPCQTGSQTTTHLLQECPMYKDLRHRIWTDETPVLRKLHGNLEDLRLTASFVQEAGVSI</sequence>
<dbReference type="InterPro" id="IPR036397">
    <property type="entry name" value="RNaseH_sf"/>
</dbReference>
<dbReference type="GO" id="GO:0003676">
    <property type="term" value="F:nucleic acid binding"/>
    <property type="evidence" value="ECO:0007669"/>
    <property type="project" value="InterPro"/>
</dbReference>
<proteinExistence type="predicted"/>
<evidence type="ECO:0000313" key="4">
    <source>
        <dbReference type="Proteomes" id="UP000245119"/>
    </source>
</evidence>
<feature type="compositionally biased region" description="Polar residues" evidence="1">
    <location>
        <begin position="18"/>
        <end position="31"/>
    </location>
</feature>
<dbReference type="InterPro" id="IPR002156">
    <property type="entry name" value="RNaseH_domain"/>
</dbReference>
<protein>
    <recommendedName>
        <fullName evidence="2">RNase H type-1 domain-containing protein</fullName>
    </recommendedName>
</protein>
<feature type="domain" description="RNase H type-1" evidence="2">
    <location>
        <begin position="68"/>
        <end position="114"/>
    </location>
</feature>
<dbReference type="Gene3D" id="3.30.420.10">
    <property type="entry name" value="Ribonuclease H-like superfamily/Ribonuclease H"/>
    <property type="match status" value="1"/>
</dbReference>
<dbReference type="Proteomes" id="UP000245119">
    <property type="component" value="Unassembled WGS sequence"/>
</dbReference>
<dbReference type="EMBL" id="PZQS01000019">
    <property type="protein sequence ID" value="PVD18237.1"/>
    <property type="molecule type" value="Genomic_DNA"/>
</dbReference>
<keyword evidence="4" id="KW-1185">Reference proteome</keyword>
<name>A0A2T7NAN6_POMCA</name>
<reference evidence="3 4" key="1">
    <citation type="submission" date="2018-04" db="EMBL/GenBank/DDBJ databases">
        <title>The genome of golden apple snail Pomacea canaliculata provides insight into stress tolerance and invasive adaptation.</title>
        <authorList>
            <person name="Liu C."/>
            <person name="Liu B."/>
            <person name="Ren Y."/>
            <person name="Zhang Y."/>
            <person name="Wang H."/>
            <person name="Li S."/>
            <person name="Jiang F."/>
            <person name="Yin L."/>
            <person name="Zhang G."/>
            <person name="Qian W."/>
            <person name="Fan W."/>
        </authorList>
    </citation>
    <scope>NUCLEOTIDE SEQUENCE [LARGE SCALE GENOMIC DNA]</scope>
    <source>
        <strain evidence="3">SZHN2017</strain>
        <tissue evidence="3">Muscle</tissue>
    </source>
</reference>
<evidence type="ECO:0000259" key="2">
    <source>
        <dbReference type="Pfam" id="PF00075"/>
    </source>
</evidence>
<dbReference type="STRING" id="400727.A0A2T7NAN6"/>
<accession>A0A2T7NAN6</accession>
<gene>
    <name evidence="3" type="ORF">C0Q70_21784</name>
</gene>
<dbReference type="AlphaFoldDB" id="A0A2T7NAN6"/>
<dbReference type="InterPro" id="IPR012337">
    <property type="entry name" value="RNaseH-like_sf"/>
</dbReference>
<evidence type="ECO:0000313" key="3">
    <source>
        <dbReference type="EMBL" id="PVD18237.1"/>
    </source>
</evidence>
<evidence type="ECO:0000256" key="1">
    <source>
        <dbReference type="SAM" id="MobiDB-lite"/>
    </source>
</evidence>
<feature type="region of interest" description="Disordered" evidence="1">
    <location>
        <begin position="1"/>
        <end position="32"/>
    </location>
</feature>
<dbReference type="SUPFAM" id="SSF53098">
    <property type="entry name" value="Ribonuclease H-like"/>
    <property type="match status" value="1"/>
</dbReference>
<dbReference type="Pfam" id="PF00075">
    <property type="entry name" value="RNase_H"/>
    <property type="match status" value="1"/>
</dbReference>
<organism evidence="3 4">
    <name type="scientific">Pomacea canaliculata</name>
    <name type="common">Golden apple snail</name>
    <dbReference type="NCBI Taxonomy" id="400727"/>
    <lineage>
        <taxon>Eukaryota</taxon>
        <taxon>Metazoa</taxon>
        <taxon>Spiralia</taxon>
        <taxon>Lophotrochozoa</taxon>
        <taxon>Mollusca</taxon>
        <taxon>Gastropoda</taxon>
        <taxon>Caenogastropoda</taxon>
        <taxon>Architaenioglossa</taxon>
        <taxon>Ampullarioidea</taxon>
        <taxon>Ampullariidae</taxon>
        <taxon>Pomacea</taxon>
    </lineage>
</organism>
<dbReference type="CDD" id="cd09276">
    <property type="entry name" value="Rnase_HI_RT_non_LTR"/>
    <property type="match status" value="1"/>
</dbReference>
<dbReference type="GO" id="GO:0004523">
    <property type="term" value="F:RNA-DNA hybrid ribonuclease activity"/>
    <property type="evidence" value="ECO:0007669"/>
    <property type="project" value="InterPro"/>
</dbReference>